<protein>
    <submittedName>
        <fullName evidence="3">T9SS type A sorting domain-containing protein</fullName>
    </submittedName>
</protein>
<feature type="chain" id="PRO_5022139350" evidence="1">
    <location>
        <begin position="28"/>
        <end position="424"/>
    </location>
</feature>
<dbReference type="Proteomes" id="UP000316292">
    <property type="component" value="Unassembled WGS sequence"/>
</dbReference>
<feature type="signal peptide" evidence="1">
    <location>
        <begin position="1"/>
        <end position="27"/>
    </location>
</feature>
<sequence>MSTKPLLLLLVAAAIALHASTPKCAIASDCTRDSTGLVPLMDLGPGSYLGAQGGLYPLGSNQRPPAHTAAGISIANAITPLDTLGSPDPNGRIVLISIGMSNTTQEFQAFIPKANAASRRNPRVLIVDCAVGGQAANVIRNPNAAYWDSVSARLSRAGSSNAQVQVVWLKEANASPTGAFPASSETLRTNLTSIVRILKQKLPNVRLAYLTSRIYAGYATTNLNPEPYAYESGFAVKWLIESQIRGDSLNYDSQRGPVEAPWLSWGPYLWADGMQPRSDGLTWPCSYFAADGTHPALGARNLVADSLLAFFERDSTTTPWFITTVTAVSEAHGTGRRRITRVYPVPASRVLSVDAAFGSGGPGTLRLYSASGKLVASSPLPGSTTGTTTLRLDVSRLPSGVYYLDYREERDSRAPIGRRIVIAR</sequence>
<gene>
    <name evidence="3" type="ORF">E6K71_02845</name>
</gene>
<comment type="caution">
    <text evidence="3">The sequence shown here is derived from an EMBL/GenBank/DDBJ whole genome shotgun (WGS) entry which is preliminary data.</text>
</comment>
<evidence type="ECO:0000256" key="1">
    <source>
        <dbReference type="SAM" id="SignalP"/>
    </source>
</evidence>
<dbReference type="AlphaFoldDB" id="A0A538SG42"/>
<name>A0A538SG42_UNCEI</name>
<dbReference type="NCBIfam" id="TIGR04183">
    <property type="entry name" value="Por_Secre_tail"/>
    <property type="match status" value="1"/>
</dbReference>
<dbReference type="Pfam" id="PF18962">
    <property type="entry name" value="Por_Secre_tail"/>
    <property type="match status" value="1"/>
</dbReference>
<dbReference type="EMBL" id="VBOR01000036">
    <property type="protein sequence ID" value="TMQ50344.1"/>
    <property type="molecule type" value="Genomic_DNA"/>
</dbReference>
<evidence type="ECO:0000313" key="3">
    <source>
        <dbReference type="EMBL" id="TMQ50344.1"/>
    </source>
</evidence>
<feature type="domain" description="Secretion system C-terminal sorting" evidence="2">
    <location>
        <begin position="342"/>
        <end position="410"/>
    </location>
</feature>
<organism evidence="3 4">
    <name type="scientific">Eiseniibacteriota bacterium</name>
    <dbReference type="NCBI Taxonomy" id="2212470"/>
    <lineage>
        <taxon>Bacteria</taxon>
        <taxon>Candidatus Eiseniibacteriota</taxon>
    </lineage>
</organism>
<evidence type="ECO:0000259" key="2">
    <source>
        <dbReference type="Pfam" id="PF18962"/>
    </source>
</evidence>
<evidence type="ECO:0000313" key="4">
    <source>
        <dbReference type="Proteomes" id="UP000316292"/>
    </source>
</evidence>
<keyword evidence="1" id="KW-0732">Signal</keyword>
<accession>A0A538SG42</accession>
<dbReference type="InterPro" id="IPR026444">
    <property type="entry name" value="Secre_tail"/>
</dbReference>
<proteinExistence type="predicted"/>
<reference evidence="3 4" key="1">
    <citation type="journal article" date="2019" name="Nat. Microbiol.">
        <title>Mediterranean grassland soil C-N compound turnover is dependent on rainfall and depth, and is mediated by genomically divergent microorganisms.</title>
        <authorList>
            <person name="Diamond S."/>
            <person name="Andeer P.F."/>
            <person name="Li Z."/>
            <person name="Crits-Christoph A."/>
            <person name="Burstein D."/>
            <person name="Anantharaman K."/>
            <person name="Lane K.R."/>
            <person name="Thomas B.C."/>
            <person name="Pan C."/>
            <person name="Northen T.R."/>
            <person name="Banfield J.F."/>
        </authorList>
    </citation>
    <scope>NUCLEOTIDE SEQUENCE [LARGE SCALE GENOMIC DNA]</scope>
    <source>
        <strain evidence="3">WS_1</strain>
    </source>
</reference>